<accession>A0A7R9PJS8</accession>
<evidence type="ECO:0000313" key="5">
    <source>
        <dbReference type="EMBL" id="CAD7589317.1"/>
    </source>
</evidence>
<reference evidence="5" key="1">
    <citation type="submission" date="2020-11" db="EMBL/GenBank/DDBJ databases">
        <authorList>
            <person name="Tran Van P."/>
        </authorList>
    </citation>
    <scope>NUCLEOTIDE SEQUENCE</scope>
</reference>
<dbReference type="SUPFAM" id="SSF54928">
    <property type="entry name" value="RNA-binding domain, RBD"/>
    <property type="match status" value="1"/>
</dbReference>
<gene>
    <name evidence="5" type="ORF">TGEB3V08_LOCUS3281</name>
</gene>
<proteinExistence type="predicted"/>
<feature type="compositionally biased region" description="Basic and acidic residues" evidence="3">
    <location>
        <begin position="168"/>
        <end position="178"/>
    </location>
</feature>
<dbReference type="PANTHER" id="PTHR23147">
    <property type="entry name" value="SERINE/ARGININE RICH SPLICING FACTOR"/>
    <property type="match status" value="1"/>
</dbReference>
<feature type="compositionally biased region" description="Polar residues" evidence="3">
    <location>
        <begin position="225"/>
        <end position="235"/>
    </location>
</feature>
<dbReference type="InterPro" id="IPR035979">
    <property type="entry name" value="RBD_domain_sf"/>
</dbReference>
<feature type="region of interest" description="Disordered" evidence="3">
    <location>
        <begin position="198"/>
        <end position="235"/>
    </location>
</feature>
<dbReference type="InterPro" id="IPR012677">
    <property type="entry name" value="Nucleotide-bd_a/b_plait_sf"/>
</dbReference>
<sequence>MSRYRDSGSSECKLYVGDLGSAASKQELEEAFSYYGPLRNVWVARNPPGFAFVEFEDPRDAEDAVRGLDAQFVVVACEWSRPTEWVERADSEVRHLAGGDLFTPRIAAMSVVNGATMPGTATATAAVEAVVGGPTLVQGQGHDLEIVARVLAQPPVQGPGTGAALSHVHPETDPEHPRTGRGLAVLVCAPAPETVLAQPTPTAARRPVRGAGKGWVKLARESADRNGNTQNDGRD</sequence>
<protein>
    <recommendedName>
        <fullName evidence="4">RRM domain-containing protein</fullName>
    </recommendedName>
</protein>
<dbReference type="Gene3D" id="3.30.70.330">
    <property type="match status" value="1"/>
</dbReference>
<feature type="domain" description="RRM" evidence="4">
    <location>
        <begin position="12"/>
        <end position="82"/>
    </location>
</feature>
<dbReference type="AlphaFoldDB" id="A0A7R9PJS8"/>
<dbReference type="FunFam" id="3.30.70.330:FF:001074">
    <property type="entry name" value="Splicing factor, arginine/serine-rich 7"/>
    <property type="match status" value="1"/>
</dbReference>
<dbReference type="EMBL" id="OE840029">
    <property type="protein sequence ID" value="CAD7589317.1"/>
    <property type="molecule type" value="Genomic_DNA"/>
</dbReference>
<evidence type="ECO:0000256" key="3">
    <source>
        <dbReference type="SAM" id="MobiDB-lite"/>
    </source>
</evidence>
<keyword evidence="1 2" id="KW-0694">RNA-binding</keyword>
<dbReference type="InterPro" id="IPR000504">
    <property type="entry name" value="RRM_dom"/>
</dbReference>
<dbReference type="CDD" id="cd12373">
    <property type="entry name" value="RRM_SRSF3_like"/>
    <property type="match status" value="1"/>
</dbReference>
<organism evidence="5">
    <name type="scientific">Timema genevievae</name>
    <name type="common">Walking stick</name>
    <dbReference type="NCBI Taxonomy" id="629358"/>
    <lineage>
        <taxon>Eukaryota</taxon>
        <taxon>Metazoa</taxon>
        <taxon>Ecdysozoa</taxon>
        <taxon>Arthropoda</taxon>
        <taxon>Hexapoda</taxon>
        <taxon>Insecta</taxon>
        <taxon>Pterygota</taxon>
        <taxon>Neoptera</taxon>
        <taxon>Polyneoptera</taxon>
        <taxon>Phasmatodea</taxon>
        <taxon>Timematodea</taxon>
        <taxon>Timematoidea</taxon>
        <taxon>Timematidae</taxon>
        <taxon>Timema</taxon>
    </lineage>
</organism>
<dbReference type="PROSITE" id="PS50102">
    <property type="entry name" value="RRM"/>
    <property type="match status" value="1"/>
</dbReference>
<dbReference type="SMART" id="SM00360">
    <property type="entry name" value="RRM"/>
    <property type="match status" value="1"/>
</dbReference>
<name>A0A7R9PJS8_TIMGE</name>
<dbReference type="InterPro" id="IPR050907">
    <property type="entry name" value="SRSF"/>
</dbReference>
<feature type="region of interest" description="Disordered" evidence="3">
    <location>
        <begin position="159"/>
        <end position="179"/>
    </location>
</feature>
<dbReference type="GO" id="GO:0003723">
    <property type="term" value="F:RNA binding"/>
    <property type="evidence" value="ECO:0007669"/>
    <property type="project" value="UniProtKB-UniRule"/>
</dbReference>
<evidence type="ECO:0000256" key="2">
    <source>
        <dbReference type="PROSITE-ProRule" id="PRU00176"/>
    </source>
</evidence>
<evidence type="ECO:0000256" key="1">
    <source>
        <dbReference type="ARBA" id="ARBA00022884"/>
    </source>
</evidence>
<dbReference type="Pfam" id="PF00076">
    <property type="entry name" value="RRM_1"/>
    <property type="match status" value="1"/>
</dbReference>
<evidence type="ECO:0000259" key="4">
    <source>
        <dbReference type="PROSITE" id="PS50102"/>
    </source>
</evidence>